<accession>A0ABD3L168</accession>
<feature type="repeat" description="PPR" evidence="3">
    <location>
        <begin position="410"/>
        <end position="444"/>
    </location>
</feature>
<feature type="repeat" description="PPR" evidence="3">
    <location>
        <begin position="270"/>
        <end position="304"/>
    </location>
</feature>
<dbReference type="PANTHER" id="PTHR47447:SF28">
    <property type="entry name" value="PENTACOTRIPEPTIDE-REPEAT REGION OF PRORP DOMAIN-CONTAINING PROTEIN"/>
    <property type="match status" value="1"/>
</dbReference>
<feature type="repeat" description="PPR" evidence="3">
    <location>
        <begin position="445"/>
        <end position="479"/>
    </location>
</feature>
<feature type="region of interest" description="Disordered" evidence="4">
    <location>
        <begin position="37"/>
        <end position="80"/>
    </location>
</feature>
<evidence type="ECO:0008006" key="7">
    <source>
        <dbReference type="Google" id="ProtNLM"/>
    </source>
</evidence>
<protein>
    <recommendedName>
        <fullName evidence="7">Pentatricopeptide repeat-containing protein</fullName>
    </recommendedName>
</protein>
<feature type="repeat" description="PPR" evidence="3">
    <location>
        <begin position="480"/>
        <end position="514"/>
    </location>
</feature>
<comment type="similarity">
    <text evidence="1">Belongs to the PPR family. P subfamily.</text>
</comment>
<evidence type="ECO:0000256" key="4">
    <source>
        <dbReference type="SAM" id="MobiDB-lite"/>
    </source>
</evidence>
<evidence type="ECO:0000256" key="2">
    <source>
        <dbReference type="ARBA" id="ARBA00022737"/>
    </source>
</evidence>
<feature type="repeat" description="PPR" evidence="3">
    <location>
        <begin position="375"/>
        <end position="409"/>
    </location>
</feature>
<evidence type="ECO:0000313" key="5">
    <source>
        <dbReference type="EMBL" id="KAL3745347.1"/>
    </source>
</evidence>
<dbReference type="PANTHER" id="PTHR47447">
    <property type="entry name" value="OS03G0856100 PROTEIN"/>
    <property type="match status" value="1"/>
</dbReference>
<dbReference type="Pfam" id="PF13041">
    <property type="entry name" value="PPR_2"/>
    <property type="match status" value="3"/>
</dbReference>
<reference evidence="5 6" key="1">
    <citation type="submission" date="2024-11" db="EMBL/GenBank/DDBJ databases">
        <title>Chromosome-level genome assembly of Eucalyptus globulus Labill. provides insights into its genome evolution.</title>
        <authorList>
            <person name="Li X."/>
        </authorList>
    </citation>
    <scope>NUCLEOTIDE SEQUENCE [LARGE SCALE GENOMIC DNA]</scope>
    <source>
        <strain evidence="5">CL2024</strain>
        <tissue evidence="5">Fresh tender leaves</tissue>
    </source>
</reference>
<dbReference type="Proteomes" id="UP001634007">
    <property type="component" value="Unassembled WGS sequence"/>
</dbReference>
<feature type="repeat" description="PPR" evidence="3">
    <location>
        <begin position="340"/>
        <end position="374"/>
    </location>
</feature>
<dbReference type="Pfam" id="PF01535">
    <property type="entry name" value="PPR"/>
    <property type="match status" value="2"/>
</dbReference>
<dbReference type="InterPro" id="IPR011990">
    <property type="entry name" value="TPR-like_helical_dom_sf"/>
</dbReference>
<name>A0ABD3L168_EUCGL</name>
<proteinExistence type="inferred from homology"/>
<dbReference type="AlphaFoldDB" id="A0ABD3L168"/>
<organism evidence="5 6">
    <name type="scientific">Eucalyptus globulus</name>
    <name type="common">Tasmanian blue gum</name>
    <dbReference type="NCBI Taxonomy" id="34317"/>
    <lineage>
        <taxon>Eukaryota</taxon>
        <taxon>Viridiplantae</taxon>
        <taxon>Streptophyta</taxon>
        <taxon>Embryophyta</taxon>
        <taxon>Tracheophyta</taxon>
        <taxon>Spermatophyta</taxon>
        <taxon>Magnoliopsida</taxon>
        <taxon>eudicotyledons</taxon>
        <taxon>Gunneridae</taxon>
        <taxon>Pentapetalae</taxon>
        <taxon>rosids</taxon>
        <taxon>malvids</taxon>
        <taxon>Myrtales</taxon>
        <taxon>Myrtaceae</taxon>
        <taxon>Myrtoideae</taxon>
        <taxon>Eucalypteae</taxon>
        <taxon>Eucalyptus</taxon>
    </lineage>
</organism>
<evidence type="ECO:0000313" key="6">
    <source>
        <dbReference type="Proteomes" id="UP001634007"/>
    </source>
</evidence>
<evidence type="ECO:0000256" key="1">
    <source>
        <dbReference type="ARBA" id="ARBA00007626"/>
    </source>
</evidence>
<dbReference type="PROSITE" id="PS51375">
    <property type="entry name" value="PPR"/>
    <property type="match status" value="7"/>
</dbReference>
<dbReference type="NCBIfam" id="TIGR00756">
    <property type="entry name" value="PPR"/>
    <property type="match status" value="8"/>
</dbReference>
<comment type="caution">
    <text evidence="5">The sequence shown here is derived from an EMBL/GenBank/DDBJ whole genome shotgun (WGS) entry which is preliminary data.</text>
</comment>
<sequence>MAVLLRCSAAAGAAVRRPFLPRTPHFAAAAAAAGNALGIHSRPDPSPSGGGPRPGPSAERPAPPHLIPVPPPPASPSPARARDLEFSQDAFDAVSDLFANPGLAAGPALDAALDEAGIEPRNELMDAVFARFDSSPKLLFGLFRWAEKKPEFRPSAGLFNAMINALGKARDFDSAWELINGRLQGDGESSTLVSADTFAIMIRRYARAGGTLPAIRTFEFARGLDLIQNADSEMKLLEILLDSLCKEGHVRVASQYFSDTRGLNSNWIPSIRVYNILLNGWLRSKNLECAEAFWAEMKKENVKPTVVTYGTLVEGYCRMQRVERAMELIDEMKREGIEPNAVAFNPIIDALAEAGKFEEALGMLERFLVCESVPTISTYNSLIKGFCKAGDLVGASKIIKMMISRAVVPTPTTYNYFFWYFSKSGKIEEGMNLYTKMIESGYTPDRLTYHLLLKLLCEEERLELAVQVSKEMKTRGLDMDLATSTMLIHLLCRMYKFEEAVLEFEDMIRRGVVPQYITFQRLKDELHKRGMIELVCKLRDLMSSVPHSKNMPNAYCRQGGSSRVRRTSIMQKAEAMSGILKDCNNPRKLVKCRSSLGSVSNSNKL</sequence>
<dbReference type="EMBL" id="JBJKBG010000003">
    <property type="protein sequence ID" value="KAL3745347.1"/>
    <property type="molecule type" value="Genomic_DNA"/>
</dbReference>
<dbReference type="InterPro" id="IPR002885">
    <property type="entry name" value="PPR_rpt"/>
</dbReference>
<feature type="repeat" description="PPR" evidence="3">
    <location>
        <begin position="305"/>
        <end position="339"/>
    </location>
</feature>
<keyword evidence="6" id="KW-1185">Reference proteome</keyword>
<feature type="compositionally biased region" description="Pro residues" evidence="4">
    <location>
        <begin position="61"/>
        <end position="76"/>
    </location>
</feature>
<dbReference type="Gene3D" id="1.25.40.10">
    <property type="entry name" value="Tetratricopeptide repeat domain"/>
    <property type="match status" value="4"/>
</dbReference>
<keyword evidence="2" id="KW-0677">Repeat</keyword>
<gene>
    <name evidence="5" type="ORF">ACJRO7_014450</name>
</gene>
<evidence type="ECO:0000256" key="3">
    <source>
        <dbReference type="PROSITE-ProRule" id="PRU00708"/>
    </source>
</evidence>